<dbReference type="Proteomes" id="UP000812270">
    <property type="component" value="Unassembled WGS sequence"/>
</dbReference>
<dbReference type="EMBL" id="JAHSPG010000015">
    <property type="protein sequence ID" value="MBV4359303.1"/>
    <property type="molecule type" value="Genomic_DNA"/>
</dbReference>
<gene>
    <name evidence="3" type="ORF">KTO63_19195</name>
</gene>
<dbReference type="AlphaFoldDB" id="A0A9E2SA73"/>
<evidence type="ECO:0000313" key="3">
    <source>
        <dbReference type="EMBL" id="MBV4359303.1"/>
    </source>
</evidence>
<keyword evidence="4" id="KW-1185">Reference proteome</keyword>
<proteinExistence type="predicted"/>
<dbReference type="GO" id="GO:0000155">
    <property type="term" value="F:phosphorelay sensor kinase activity"/>
    <property type="evidence" value="ECO:0007669"/>
    <property type="project" value="InterPro"/>
</dbReference>
<feature type="transmembrane region" description="Helical" evidence="1">
    <location>
        <begin position="73"/>
        <end position="92"/>
    </location>
</feature>
<keyword evidence="1" id="KW-1133">Transmembrane helix</keyword>
<dbReference type="PANTHER" id="PTHR34220:SF7">
    <property type="entry name" value="SENSOR HISTIDINE KINASE YPDA"/>
    <property type="match status" value="1"/>
</dbReference>
<feature type="domain" description="Signal transduction histidine kinase internal region" evidence="2">
    <location>
        <begin position="198"/>
        <end position="276"/>
    </location>
</feature>
<evidence type="ECO:0000313" key="4">
    <source>
        <dbReference type="Proteomes" id="UP000812270"/>
    </source>
</evidence>
<name>A0A9E2SA73_9BACT</name>
<evidence type="ECO:0000256" key="1">
    <source>
        <dbReference type="SAM" id="Phobius"/>
    </source>
</evidence>
<comment type="caution">
    <text evidence="3">The sequence shown here is derived from an EMBL/GenBank/DDBJ whole genome shotgun (WGS) entry which is preliminary data.</text>
</comment>
<keyword evidence="3" id="KW-0808">Transferase</keyword>
<keyword evidence="1" id="KW-0472">Membrane</keyword>
<dbReference type="InterPro" id="IPR010559">
    <property type="entry name" value="Sig_transdc_His_kin_internal"/>
</dbReference>
<dbReference type="Pfam" id="PF06580">
    <property type="entry name" value="His_kinase"/>
    <property type="match status" value="1"/>
</dbReference>
<keyword evidence="3" id="KW-0418">Kinase</keyword>
<keyword evidence="1" id="KW-0812">Transmembrane</keyword>
<reference evidence="3" key="1">
    <citation type="submission" date="2021-06" db="EMBL/GenBank/DDBJ databases">
        <authorList>
            <person name="Huq M.A."/>
        </authorList>
    </citation>
    <scope>NUCLEOTIDE SEQUENCE</scope>
    <source>
        <strain evidence="3">MAH-26</strain>
    </source>
</reference>
<feature type="transmembrane region" description="Helical" evidence="1">
    <location>
        <begin position="38"/>
        <end position="61"/>
    </location>
</feature>
<protein>
    <submittedName>
        <fullName evidence="3">Sensor histidine kinase</fullName>
    </submittedName>
</protein>
<organism evidence="3 4">
    <name type="scientific">Pinibacter aurantiacus</name>
    <dbReference type="NCBI Taxonomy" id="2851599"/>
    <lineage>
        <taxon>Bacteria</taxon>
        <taxon>Pseudomonadati</taxon>
        <taxon>Bacteroidota</taxon>
        <taxon>Chitinophagia</taxon>
        <taxon>Chitinophagales</taxon>
        <taxon>Chitinophagaceae</taxon>
        <taxon>Pinibacter</taxon>
    </lineage>
</organism>
<dbReference type="PANTHER" id="PTHR34220">
    <property type="entry name" value="SENSOR HISTIDINE KINASE YPDA"/>
    <property type="match status" value="1"/>
</dbReference>
<evidence type="ECO:0000259" key="2">
    <source>
        <dbReference type="Pfam" id="PF06580"/>
    </source>
</evidence>
<dbReference type="InterPro" id="IPR050640">
    <property type="entry name" value="Bact_2-comp_sensor_kinase"/>
</dbReference>
<feature type="transmembrane region" description="Helical" evidence="1">
    <location>
        <begin position="157"/>
        <end position="175"/>
    </location>
</feature>
<feature type="transmembrane region" description="Helical" evidence="1">
    <location>
        <begin position="6"/>
        <end position="26"/>
    </location>
</feature>
<dbReference type="RefSeq" id="WP_217793361.1">
    <property type="nucleotide sequence ID" value="NZ_JAHSPG010000015.1"/>
</dbReference>
<sequence>MKLNISVILVHFIGWILFLSLPVLFFAGYNNGNGIGRFLFSGAYWVYFAFYCSLFYVHTLVLLPKLYFAGKKIWYALILIALFFLTLTLRPFDLLTFKRREFNEKEMTNSERRMFRERMPLAPMPRDPGEMRPPSLNPQNVQPPPPNGFGQRRGQHIDIVSLFLYFLIIALSLALENSRRLAKAEQKLLTTESEKARAELSFLKAQINPHFLFNTLNNIYSLSLLKNEKTPDAIMKLSNIMRYVTDDVHEDFVSLKEELDCIADYIYLQQLRLGKNVQLCFKITGDSDDREIAPLLLMTFIENVFKHGVSNHETSVLNIHLTVEDTQLVFTTHNKIFLASEQLERAGQGIENATKRLQLLYPDKHSLQIENANGYYDVKLTLQFSE</sequence>
<dbReference type="GO" id="GO:0016020">
    <property type="term" value="C:membrane"/>
    <property type="evidence" value="ECO:0007669"/>
    <property type="project" value="InterPro"/>
</dbReference>
<accession>A0A9E2SA73</accession>